<dbReference type="Pfam" id="PF04932">
    <property type="entry name" value="Wzy_C"/>
    <property type="match status" value="1"/>
</dbReference>
<name>A0ABX1KWK0_9LACO</name>
<keyword evidence="4 5" id="KW-0472">Membrane</keyword>
<feature type="transmembrane region" description="Helical" evidence="5">
    <location>
        <begin position="238"/>
        <end position="260"/>
    </location>
</feature>
<keyword evidence="3 5" id="KW-1133">Transmembrane helix</keyword>
<organism evidence="7 8">
    <name type="scientific">Secundilactobacillus angelensis</name>
    <dbReference type="NCBI Taxonomy" id="2722706"/>
    <lineage>
        <taxon>Bacteria</taxon>
        <taxon>Bacillati</taxon>
        <taxon>Bacillota</taxon>
        <taxon>Bacilli</taxon>
        <taxon>Lactobacillales</taxon>
        <taxon>Lactobacillaceae</taxon>
        <taxon>Secundilactobacillus</taxon>
    </lineage>
</organism>
<evidence type="ECO:0000256" key="5">
    <source>
        <dbReference type="SAM" id="Phobius"/>
    </source>
</evidence>
<feature type="transmembrane region" description="Helical" evidence="5">
    <location>
        <begin position="102"/>
        <end position="123"/>
    </location>
</feature>
<feature type="transmembrane region" description="Helical" evidence="5">
    <location>
        <begin position="330"/>
        <end position="352"/>
    </location>
</feature>
<dbReference type="Proteomes" id="UP000763447">
    <property type="component" value="Unassembled WGS sequence"/>
</dbReference>
<feature type="transmembrane region" description="Helical" evidence="5">
    <location>
        <begin position="45"/>
        <end position="65"/>
    </location>
</feature>
<feature type="transmembrane region" description="Helical" evidence="5">
    <location>
        <begin position="143"/>
        <end position="162"/>
    </location>
</feature>
<feature type="transmembrane region" description="Helical" evidence="5">
    <location>
        <begin position="174"/>
        <end position="191"/>
    </location>
</feature>
<feature type="domain" description="O-antigen ligase-related" evidence="6">
    <location>
        <begin position="203"/>
        <end position="343"/>
    </location>
</feature>
<feature type="transmembrane region" description="Helical" evidence="5">
    <location>
        <begin position="12"/>
        <end position="33"/>
    </location>
</feature>
<comment type="caution">
    <text evidence="7">The sequence shown here is derived from an EMBL/GenBank/DDBJ whole genome shotgun (WGS) entry which is preliminary data.</text>
</comment>
<dbReference type="RefSeq" id="WP_168924920.1">
    <property type="nucleotide sequence ID" value="NZ_JAAXLJ010000006.1"/>
</dbReference>
<evidence type="ECO:0000313" key="8">
    <source>
        <dbReference type="Proteomes" id="UP000763447"/>
    </source>
</evidence>
<dbReference type="EMBL" id="JAAXLJ010000006">
    <property type="protein sequence ID" value="NLR18311.1"/>
    <property type="molecule type" value="Genomic_DNA"/>
</dbReference>
<keyword evidence="8" id="KW-1185">Reference proteome</keyword>
<feature type="transmembrane region" description="Helical" evidence="5">
    <location>
        <begin position="364"/>
        <end position="391"/>
    </location>
</feature>
<evidence type="ECO:0000256" key="2">
    <source>
        <dbReference type="ARBA" id="ARBA00022692"/>
    </source>
</evidence>
<keyword evidence="2 5" id="KW-0812">Transmembrane</keyword>
<evidence type="ECO:0000256" key="4">
    <source>
        <dbReference type="ARBA" id="ARBA00023136"/>
    </source>
</evidence>
<evidence type="ECO:0000256" key="1">
    <source>
        <dbReference type="ARBA" id="ARBA00004141"/>
    </source>
</evidence>
<comment type="subcellular location">
    <subcellularLocation>
        <location evidence="1">Membrane</location>
        <topology evidence="1">Multi-pass membrane protein</topology>
    </subcellularLocation>
</comment>
<feature type="transmembrane region" description="Helical" evidence="5">
    <location>
        <begin position="203"/>
        <end position="231"/>
    </location>
</feature>
<accession>A0ABX1KWK0</accession>
<dbReference type="InterPro" id="IPR007016">
    <property type="entry name" value="O-antigen_ligase-rel_domated"/>
</dbReference>
<evidence type="ECO:0000313" key="7">
    <source>
        <dbReference type="EMBL" id="NLR18311.1"/>
    </source>
</evidence>
<feature type="transmembrane region" description="Helical" evidence="5">
    <location>
        <begin position="71"/>
        <end position="90"/>
    </location>
</feature>
<reference evidence="7 8" key="1">
    <citation type="submission" date="2020-04" db="EMBL/GenBank/DDBJ databases">
        <title>A novel species of genus Lactobacillus that was isolated from fermented food Zha-chili.</title>
        <authorList>
            <person name="Zhang Z."/>
        </authorList>
    </citation>
    <scope>NUCLEOTIDE SEQUENCE [LARGE SCALE GENOMIC DNA]</scope>
    <source>
        <strain evidence="8">HBUAS51383</strain>
    </source>
</reference>
<evidence type="ECO:0000256" key="3">
    <source>
        <dbReference type="ARBA" id="ARBA00022989"/>
    </source>
</evidence>
<dbReference type="GO" id="GO:0016874">
    <property type="term" value="F:ligase activity"/>
    <property type="evidence" value="ECO:0007669"/>
    <property type="project" value="UniProtKB-KW"/>
</dbReference>
<gene>
    <name evidence="7" type="ORF">HC026_05145</name>
</gene>
<keyword evidence="7" id="KW-0436">Ligase</keyword>
<evidence type="ECO:0000259" key="6">
    <source>
        <dbReference type="Pfam" id="PF04932"/>
    </source>
</evidence>
<proteinExistence type="predicted"/>
<protein>
    <submittedName>
        <fullName evidence="7">O-antigen ligase family protein</fullName>
    </submittedName>
</protein>
<sequence>MQVNTVFYLQPSLHTLIKLFCLVALIALFALSFNNLYQSNKDIKGMVTIWVTLFVYAVFFLTANFKNSEDKLGYVILYLVMPMLGIVYFYERAIHNQLISLFIKFKNIIVALSIMSLFFWVFASLGASPNMSINVNWGSNSTISGYYGLHFIAQGATNFLGLHLIRNTGLFVEAPMYSYVLSIALLVVIFLEKKSKYTNLEEWLLVITIFTTTSSTGAILVVLSFTFYLLYVNKLGNWLVKSILVLLGLAFSAFAVRFIISEKLSANWWSSSSLRIDDYIAGFQAWQQHPFLGNGLGNYDEILNFMDTRRLLAVNQLSGITGFSNGIMEVLAYGGVVGLLLYLIPTIFGLFTNRKVASFAMLSFFLFCVTVINNSYIYIFILTYLLVAFILRKDELHNHQIIGNKKI</sequence>